<keyword evidence="1" id="KW-1133">Transmembrane helix</keyword>
<dbReference type="RefSeq" id="WP_018946457.1">
    <property type="nucleotide sequence ID" value="NZ_MUZR01000021.1"/>
</dbReference>
<name>A0A1V2ZYP6_9GAMM</name>
<reference evidence="3 4" key="1">
    <citation type="submission" date="2017-02" db="EMBL/GenBank/DDBJ databases">
        <title>Genomic diversity within the haloalkaliphilic genus Thioalkalivibrio.</title>
        <authorList>
            <person name="Ahn A.-C."/>
            <person name="Meier-Kolthoff J."/>
            <person name="Overmars L."/>
            <person name="Richter M."/>
            <person name="Woyke T."/>
            <person name="Sorokin D.Y."/>
            <person name="Muyzer G."/>
        </authorList>
    </citation>
    <scope>NUCLEOTIDE SEQUENCE [LARGE SCALE GENOMIC DNA]</scope>
    <source>
        <strain evidence="3 4">HL17</strain>
    </source>
</reference>
<accession>A0A1V2ZYP6</accession>
<comment type="caution">
    <text evidence="3">The sequence shown here is derived from an EMBL/GenBank/DDBJ whole genome shotgun (WGS) entry which is preliminary data.</text>
</comment>
<gene>
    <name evidence="3" type="ORF">B1A74_06830</name>
</gene>
<dbReference type="Pfam" id="PF05425">
    <property type="entry name" value="CopD"/>
    <property type="match status" value="1"/>
</dbReference>
<dbReference type="OrthoDB" id="8419862at2"/>
<sequence length="155" mass="16754">MTGYALANVLHVLAVVIWVGGMFFAWAILRPAANAELDDAARLRLWPAVLGRFFPWVWASIAVVLVTGFYLIFGVLGGMGGVHPSVHTMLLLGIIMMLIFAHIFFAPYRRLKQAAEAGDVAEGLRRIGQIRLFVAINTVLGLVTVAVGSGGRLPL</sequence>
<keyword evidence="4" id="KW-1185">Reference proteome</keyword>
<feature type="transmembrane region" description="Helical" evidence="1">
    <location>
        <begin position="6"/>
        <end position="29"/>
    </location>
</feature>
<feature type="transmembrane region" description="Helical" evidence="1">
    <location>
        <begin position="49"/>
        <end position="73"/>
    </location>
</feature>
<keyword evidence="1" id="KW-0472">Membrane</keyword>
<dbReference type="Proteomes" id="UP000189177">
    <property type="component" value="Unassembled WGS sequence"/>
</dbReference>
<evidence type="ECO:0000256" key="1">
    <source>
        <dbReference type="SAM" id="Phobius"/>
    </source>
</evidence>
<keyword evidence="1" id="KW-0812">Transmembrane</keyword>
<dbReference type="AlphaFoldDB" id="A0A1V2ZYP6"/>
<evidence type="ECO:0000313" key="4">
    <source>
        <dbReference type="Proteomes" id="UP000189177"/>
    </source>
</evidence>
<dbReference type="EMBL" id="MUZR01000021">
    <property type="protein sequence ID" value="OOC10209.1"/>
    <property type="molecule type" value="Genomic_DNA"/>
</dbReference>
<dbReference type="GO" id="GO:0016020">
    <property type="term" value="C:membrane"/>
    <property type="evidence" value="ECO:0007669"/>
    <property type="project" value="InterPro"/>
</dbReference>
<evidence type="ECO:0000259" key="2">
    <source>
        <dbReference type="Pfam" id="PF05425"/>
    </source>
</evidence>
<evidence type="ECO:0000313" key="3">
    <source>
        <dbReference type="EMBL" id="OOC10209.1"/>
    </source>
</evidence>
<organism evidence="3 4">
    <name type="scientific">Thioalkalivibrio halophilus</name>
    <dbReference type="NCBI Taxonomy" id="252474"/>
    <lineage>
        <taxon>Bacteria</taxon>
        <taxon>Pseudomonadati</taxon>
        <taxon>Pseudomonadota</taxon>
        <taxon>Gammaproteobacteria</taxon>
        <taxon>Chromatiales</taxon>
        <taxon>Ectothiorhodospiraceae</taxon>
        <taxon>Thioalkalivibrio</taxon>
    </lineage>
</organism>
<proteinExistence type="predicted"/>
<feature type="transmembrane region" description="Helical" evidence="1">
    <location>
        <begin position="132"/>
        <end position="151"/>
    </location>
</feature>
<dbReference type="InterPro" id="IPR008457">
    <property type="entry name" value="Cu-R_CopD_dom"/>
</dbReference>
<protein>
    <recommendedName>
        <fullName evidence="2">Copper resistance protein D domain-containing protein</fullName>
    </recommendedName>
</protein>
<feature type="transmembrane region" description="Helical" evidence="1">
    <location>
        <begin position="85"/>
        <end position="105"/>
    </location>
</feature>
<feature type="domain" description="Copper resistance protein D" evidence="2">
    <location>
        <begin position="48"/>
        <end position="147"/>
    </location>
</feature>
<dbReference type="STRING" id="252474.B1A74_06830"/>